<proteinExistence type="predicted"/>
<dbReference type="PROSITE" id="PS50819">
    <property type="entry name" value="INTEIN_ENDONUCLEASE"/>
    <property type="match status" value="1"/>
</dbReference>
<organism evidence="2 3">
    <name type="scientific">Candidatus Iainarchaeum sp</name>
    <dbReference type="NCBI Taxonomy" id="3101447"/>
    <lineage>
        <taxon>Archaea</taxon>
        <taxon>Candidatus Iainarchaeota</taxon>
        <taxon>Candidatus Iainarchaeia</taxon>
        <taxon>Candidatus Iainarchaeales</taxon>
        <taxon>Candidatus Iainarchaeaceae</taxon>
        <taxon>Candidatus Iainarchaeum</taxon>
    </lineage>
</organism>
<evidence type="ECO:0000313" key="3">
    <source>
        <dbReference type="Proteomes" id="UP000809243"/>
    </source>
</evidence>
<evidence type="ECO:0000313" key="2">
    <source>
        <dbReference type="EMBL" id="MBN2067284.1"/>
    </source>
</evidence>
<dbReference type="Gene3D" id="3.10.28.10">
    <property type="entry name" value="Homing endonucleases"/>
    <property type="match status" value="1"/>
</dbReference>
<dbReference type="AlphaFoldDB" id="A0A938YN79"/>
<dbReference type="Proteomes" id="UP000809243">
    <property type="component" value="Unassembled WGS sequence"/>
</dbReference>
<dbReference type="InterPro" id="IPR027434">
    <property type="entry name" value="Homing_endonucl"/>
</dbReference>
<comment type="caution">
    <text evidence="2">The sequence shown here is derived from an EMBL/GenBank/DDBJ whole genome shotgun (WGS) entry which is preliminary data.</text>
</comment>
<sequence>MTTGTQLYQKCFKREKQDSIGELVLEQKMNPDLAEVCGIHAGDGYLRNDGRRRELDISGGFEEKDYYDNHIVPLFERVFNIKIKPRFFSHRNTYGFVIRDKSAIEFMHSLGFPYGKKTLTVSVPEQVLQSRDLDIIYRFIRGMFDTDGSLSFRKRGGSGYSKSYLKRHTYPIISLGVCSKNLWEGTCRLLMKTGFQFTVSYQQPNDNNHQKYKIELRGDANVINWINLIDFKNPIKFNRFLIWKKFGFMPPELTYKQQNKILGGGINPNAYYPDKLSDKENIIPTLVKKRLKVIQNLESFIPKD</sequence>
<evidence type="ECO:0000259" key="1">
    <source>
        <dbReference type="PROSITE" id="PS50819"/>
    </source>
</evidence>
<accession>A0A938YN79</accession>
<dbReference type="GO" id="GO:0004519">
    <property type="term" value="F:endonuclease activity"/>
    <property type="evidence" value="ECO:0007669"/>
    <property type="project" value="InterPro"/>
</dbReference>
<protein>
    <recommendedName>
        <fullName evidence="1">DOD-type homing endonuclease domain-containing protein</fullName>
    </recommendedName>
</protein>
<gene>
    <name evidence="2" type="ORF">JW744_02355</name>
</gene>
<dbReference type="EMBL" id="JAFGDB010000039">
    <property type="protein sequence ID" value="MBN2067284.1"/>
    <property type="molecule type" value="Genomic_DNA"/>
</dbReference>
<name>A0A938YN79_9ARCH</name>
<reference evidence="2" key="1">
    <citation type="submission" date="2021-01" db="EMBL/GenBank/DDBJ databases">
        <title>Active Sulfur Cycling in an Early Earth Analoge.</title>
        <authorList>
            <person name="Hahn C.R."/>
            <person name="Youssef N.H."/>
            <person name="Elshahed M."/>
        </authorList>
    </citation>
    <scope>NUCLEOTIDE SEQUENCE</scope>
    <source>
        <strain evidence="2">Zod_Metabat.1151</strain>
    </source>
</reference>
<dbReference type="InterPro" id="IPR004042">
    <property type="entry name" value="Intein_endonuc_central"/>
</dbReference>
<feature type="domain" description="DOD-type homing endonuclease" evidence="1">
    <location>
        <begin position="36"/>
        <end position="195"/>
    </location>
</feature>
<dbReference type="SUPFAM" id="SSF55608">
    <property type="entry name" value="Homing endonucleases"/>
    <property type="match status" value="1"/>
</dbReference>